<reference evidence="2 3" key="1">
    <citation type="submission" date="2019-03" db="EMBL/GenBank/DDBJ databases">
        <title>Genomic Encyclopedia of Type Strains, Phase IV (KMG-IV): sequencing the most valuable type-strain genomes for metagenomic binning, comparative biology and taxonomic classification.</title>
        <authorList>
            <person name="Goeker M."/>
        </authorList>
    </citation>
    <scope>NUCLEOTIDE SEQUENCE [LARGE SCALE GENOMIC DNA]</scope>
    <source>
        <strain evidence="2 3">DSM 25082</strain>
    </source>
</reference>
<keyword evidence="3" id="KW-1185">Reference proteome</keyword>
<dbReference type="EMBL" id="SNXE01000009">
    <property type="protein sequence ID" value="TDP06341.1"/>
    <property type="molecule type" value="Genomic_DNA"/>
</dbReference>
<organism evidence="2 3">
    <name type="scientific">Roseateles asaccharophilus</name>
    <dbReference type="NCBI Taxonomy" id="582607"/>
    <lineage>
        <taxon>Bacteria</taxon>
        <taxon>Pseudomonadati</taxon>
        <taxon>Pseudomonadota</taxon>
        <taxon>Betaproteobacteria</taxon>
        <taxon>Burkholderiales</taxon>
        <taxon>Sphaerotilaceae</taxon>
        <taxon>Roseateles</taxon>
    </lineage>
</organism>
<sequence length="251" mass="27172">MFNKNANKPAAALRLSCRVLAHLLDYPGAAMRAALPELRQALQQEAALSPERLAELDHLMATLQRGDAYEAEARYVESFDRGRATSLHLFEHVHGDSRSRGPALVDLVKTYEAGGMFFDGAVHGPGAPLDESFAQARELPDYLPVVLEFASTQEPATARAFLAELAHILNGIHAALIQRESPYAAAIGAVLALAGEQPRPMPLPPEESLDESWQEPAAFEGCSVRGQSGPQPVHIVRKHSSIHHAQQGGRV</sequence>
<dbReference type="PANTHER" id="PTHR43680">
    <property type="entry name" value="NITRATE REDUCTASE MOLYBDENUM COFACTOR ASSEMBLY CHAPERONE"/>
    <property type="match status" value="1"/>
</dbReference>
<name>A0A4R6MZR7_9BURK</name>
<dbReference type="InterPro" id="IPR003765">
    <property type="entry name" value="NO3_reductase_chaperone_NarJ"/>
</dbReference>
<dbReference type="Proteomes" id="UP000295357">
    <property type="component" value="Unassembled WGS sequence"/>
</dbReference>
<proteinExistence type="predicted"/>
<dbReference type="PANTHER" id="PTHR43680:SF2">
    <property type="entry name" value="NITRATE REDUCTASE MOLYBDENUM COFACTOR ASSEMBLY CHAPERONE NARJ"/>
    <property type="match status" value="1"/>
</dbReference>
<accession>A0A4R6MZR7</accession>
<dbReference type="SUPFAM" id="SSF89155">
    <property type="entry name" value="TorD-like"/>
    <property type="match status" value="1"/>
</dbReference>
<dbReference type="GO" id="GO:0051131">
    <property type="term" value="P:chaperone-mediated protein complex assembly"/>
    <property type="evidence" value="ECO:0007669"/>
    <property type="project" value="InterPro"/>
</dbReference>
<dbReference type="GO" id="GO:0042128">
    <property type="term" value="P:nitrate assimilation"/>
    <property type="evidence" value="ECO:0007669"/>
    <property type="project" value="UniProtKB-KW"/>
</dbReference>
<dbReference type="RefSeq" id="WP_133604957.1">
    <property type="nucleotide sequence ID" value="NZ_JAUFPJ010000003.1"/>
</dbReference>
<dbReference type="OrthoDB" id="8478585at2"/>
<dbReference type="GO" id="GO:0016530">
    <property type="term" value="F:metallochaperone activity"/>
    <property type="evidence" value="ECO:0007669"/>
    <property type="project" value="TreeGrafter"/>
</dbReference>
<evidence type="ECO:0000313" key="2">
    <source>
        <dbReference type="EMBL" id="TDP06341.1"/>
    </source>
</evidence>
<dbReference type="AlphaFoldDB" id="A0A4R6MZR7"/>
<evidence type="ECO:0000256" key="1">
    <source>
        <dbReference type="ARBA" id="ARBA00023063"/>
    </source>
</evidence>
<comment type="caution">
    <text evidence="2">The sequence shown here is derived from an EMBL/GenBank/DDBJ whole genome shotgun (WGS) entry which is preliminary data.</text>
</comment>
<gene>
    <name evidence="2" type="ORF">DFR39_10914</name>
</gene>
<evidence type="ECO:0000313" key="3">
    <source>
        <dbReference type="Proteomes" id="UP000295357"/>
    </source>
</evidence>
<protein>
    <submittedName>
        <fullName evidence="2">Respiratory nitrate reductase chaperone NarJ</fullName>
    </submittedName>
</protein>
<dbReference type="InterPro" id="IPR020945">
    <property type="entry name" value="DMSO/NO3_reduct_chaperone"/>
</dbReference>
<dbReference type="NCBIfam" id="TIGR00684">
    <property type="entry name" value="narJ"/>
    <property type="match status" value="1"/>
</dbReference>
<dbReference type="GO" id="GO:0051082">
    <property type="term" value="F:unfolded protein binding"/>
    <property type="evidence" value="ECO:0007669"/>
    <property type="project" value="InterPro"/>
</dbReference>
<dbReference type="Gene3D" id="1.10.3480.10">
    <property type="entry name" value="TorD-like"/>
    <property type="match status" value="1"/>
</dbReference>
<dbReference type="InterPro" id="IPR036411">
    <property type="entry name" value="TorD-like_sf"/>
</dbReference>
<dbReference type="Pfam" id="PF02613">
    <property type="entry name" value="Nitrate_red_del"/>
    <property type="match status" value="1"/>
</dbReference>
<keyword evidence="1" id="KW-0534">Nitrate assimilation</keyword>